<dbReference type="EMBL" id="SVNY01000003">
    <property type="protein sequence ID" value="MBE6833470.1"/>
    <property type="molecule type" value="Genomic_DNA"/>
</dbReference>
<name>A0A928KWS6_9FIRM</name>
<dbReference type="InterPro" id="IPR008147">
    <property type="entry name" value="Gln_synt_N"/>
</dbReference>
<comment type="caution">
    <text evidence="5">The sequence shown here is derived from an EMBL/GenBank/DDBJ whole genome shotgun (WGS) entry which is preliminary data.</text>
</comment>
<dbReference type="SMART" id="SM01230">
    <property type="entry name" value="Gln-synt_C"/>
    <property type="match status" value="1"/>
</dbReference>
<dbReference type="InterPro" id="IPR040577">
    <property type="entry name" value="Gln-synt_C"/>
</dbReference>
<dbReference type="RefSeq" id="WP_326840372.1">
    <property type="nucleotide sequence ID" value="NZ_SVNY01000003.1"/>
</dbReference>
<dbReference type="GO" id="GO:0004356">
    <property type="term" value="F:glutamine synthetase activity"/>
    <property type="evidence" value="ECO:0007669"/>
    <property type="project" value="InterPro"/>
</dbReference>
<dbReference type="Gene3D" id="1.20.120.1560">
    <property type="match status" value="1"/>
</dbReference>
<dbReference type="Proteomes" id="UP000754750">
    <property type="component" value="Unassembled WGS sequence"/>
</dbReference>
<proteinExistence type="inferred from homology"/>
<dbReference type="InterPro" id="IPR052725">
    <property type="entry name" value="GS_Type-3"/>
</dbReference>
<dbReference type="AlphaFoldDB" id="A0A928KWS6"/>
<evidence type="ECO:0000256" key="1">
    <source>
        <dbReference type="PROSITE-ProRule" id="PRU01330"/>
    </source>
</evidence>
<dbReference type="PROSITE" id="PS51987">
    <property type="entry name" value="GS_CATALYTIC"/>
    <property type="match status" value="1"/>
</dbReference>
<reference evidence="5" key="1">
    <citation type="submission" date="2019-04" db="EMBL/GenBank/DDBJ databases">
        <title>Evolution of Biomass-Degrading Anaerobic Consortia Revealed by Metagenomics.</title>
        <authorList>
            <person name="Peng X."/>
        </authorList>
    </citation>
    <scope>NUCLEOTIDE SEQUENCE</scope>
    <source>
        <strain evidence="5">SIG551</strain>
    </source>
</reference>
<protein>
    <submittedName>
        <fullName evidence="5">Glutamine synthetase type III</fullName>
    </submittedName>
</protein>
<dbReference type="PROSITE" id="PS51986">
    <property type="entry name" value="GS_BETA_GRASP"/>
    <property type="match status" value="1"/>
</dbReference>
<gene>
    <name evidence="5" type="ORF">E7512_07810</name>
</gene>
<organism evidence="5 6">
    <name type="scientific">Faecalispora sporosphaeroides</name>
    <dbReference type="NCBI Taxonomy" id="1549"/>
    <lineage>
        <taxon>Bacteria</taxon>
        <taxon>Bacillati</taxon>
        <taxon>Bacillota</taxon>
        <taxon>Clostridia</taxon>
        <taxon>Eubacteriales</taxon>
        <taxon>Oscillospiraceae</taxon>
        <taxon>Faecalispora</taxon>
    </lineage>
</organism>
<dbReference type="Pfam" id="PF12437">
    <property type="entry name" value="GSIII_N"/>
    <property type="match status" value="1"/>
</dbReference>
<dbReference type="InterPro" id="IPR008146">
    <property type="entry name" value="Gln_synth_cat_dom"/>
</dbReference>
<dbReference type="GO" id="GO:0006542">
    <property type="term" value="P:glutamine biosynthetic process"/>
    <property type="evidence" value="ECO:0007669"/>
    <property type="project" value="InterPro"/>
</dbReference>
<dbReference type="InterPro" id="IPR022147">
    <property type="entry name" value="GSIII_N"/>
</dbReference>
<evidence type="ECO:0000259" key="4">
    <source>
        <dbReference type="PROSITE" id="PS51987"/>
    </source>
</evidence>
<dbReference type="PANTHER" id="PTHR42974">
    <property type="entry name" value="GLUTAMINE SYNTHETASE"/>
    <property type="match status" value="1"/>
</dbReference>
<evidence type="ECO:0000313" key="6">
    <source>
        <dbReference type="Proteomes" id="UP000754750"/>
    </source>
</evidence>
<dbReference type="PROSITE" id="PS00181">
    <property type="entry name" value="GLNA_ATP"/>
    <property type="match status" value="1"/>
</dbReference>
<dbReference type="PANTHER" id="PTHR42974:SF1">
    <property type="entry name" value="TYPE-3 GLUTAMINE SYNTHETASE"/>
    <property type="match status" value="1"/>
</dbReference>
<accession>A0A928KWS6</accession>
<dbReference type="Pfam" id="PF18318">
    <property type="entry name" value="Gln-synt_C-ter"/>
    <property type="match status" value="1"/>
</dbReference>
<feature type="domain" description="GS catalytic" evidence="4">
    <location>
        <begin position="156"/>
        <end position="586"/>
    </location>
</feature>
<dbReference type="InterPro" id="IPR014746">
    <property type="entry name" value="Gln_synth/guanido_kin_cat_dom"/>
</dbReference>
<sequence>MSKIPEIFGSFVFNESVMKDRLPKDIYKELKKTRDEGIPLDAQVANVVANAMKNWAIEKGATHFTHWFQPMTGITAGKHDGFISPTGDGKVIMEFSGKELIQGEPDASSFPNGGIRATFEARGYTAWDPTSDAFIRDGSLYIPTVFCSYGGEALDKKAPLLRSVSALNKQVIRVLKLFGHNDVKSTTVTVGPEQEYFLVPEEKFLQREDLVYTGRTLFGAKPPKGQELDDHYFGELKATVGDFMKEMDEELWKLGVLSKTKHNEVAPAQHEMAPIFTHCSQATDQNQLTMEVMKKVAARHGLTCLLHEKPFARINGSGKHNNYSISTDTGMNLLDPGDSPTENAQFLLFLTAIIKAVDEHQDLLRIAVADAGNDHRLGGNEAPPAIVSIFIGEELENILNAIEDGTEYKAKGRRFVKIGADILPSIRKDSTDRNRTSPMAFTGNKFEFRMQGSSSSIACINIMLNTIIADALAGFADELEKADNLPDALTDLIRKTLKEHKRIVFNGNNYSAEWVEEAERRGLLNLKSTPEALAYYPRKENIELFERQGVLTETELKSRYEIILEKYIKQVHIEALTMLEMIHKDILPAVSSYTGDLSAQAINKKNLGIDCALEKAQIEKLSALSVKLFEATDSLQKAVDHKEESDDFLKEARYYREEVLSRMEAAREIADEMELLVGRTYWPFPTYGELLFGVK</sequence>
<evidence type="ECO:0000259" key="3">
    <source>
        <dbReference type="PROSITE" id="PS51986"/>
    </source>
</evidence>
<feature type="domain" description="GS beta-grasp" evidence="3">
    <location>
        <begin position="62"/>
        <end position="151"/>
    </location>
</feature>
<dbReference type="Pfam" id="PF00120">
    <property type="entry name" value="Gln-synt_C"/>
    <property type="match status" value="1"/>
</dbReference>
<evidence type="ECO:0000256" key="2">
    <source>
        <dbReference type="RuleBase" id="RU000384"/>
    </source>
</evidence>
<evidence type="ECO:0000313" key="5">
    <source>
        <dbReference type="EMBL" id="MBE6833470.1"/>
    </source>
</evidence>
<dbReference type="InterPro" id="IPR027303">
    <property type="entry name" value="Gln_synth_gly_rich_site"/>
</dbReference>
<dbReference type="SUPFAM" id="SSF55931">
    <property type="entry name" value="Glutamine synthetase/guanido kinase"/>
    <property type="match status" value="1"/>
</dbReference>
<dbReference type="Gene3D" id="3.30.590.10">
    <property type="entry name" value="Glutamine synthetase/guanido kinase, catalytic domain"/>
    <property type="match status" value="1"/>
</dbReference>
<comment type="similarity">
    <text evidence="1 2">Belongs to the glutamine synthetase family.</text>
</comment>